<dbReference type="SUPFAM" id="SSF53448">
    <property type="entry name" value="Nucleotide-diphospho-sugar transferases"/>
    <property type="match status" value="1"/>
</dbReference>
<comment type="caution">
    <text evidence="2">The sequence shown here is derived from an EMBL/GenBank/DDBJ whole genome shotgun (WGS) entry which is preliminary data.</text>
</comment>
<accession>A0ABV3QBS9</accession>
<dbReference type="Pfam" id="PF00535">
    <property type="entry name" value="Glycos_transf_2"/>
    <property type="match status" value="1"/>
</dbReference>
<dbReference type="InterPro" id="IPR029044">
    <property type="entry name" value="Nucleotide-diphossugar_trans"/>
</dbReference>
<dbReference type="Proteomes" id="UP001556220">
    <property type="component" value="Unassembled WGS sequence"/>
</dbReference>
<dbReference type="InterPro" id="IPR050834">
    <property type="entry name" value="Glycosyltransf_2"/>
</dbReference>
<dbReference type="Gene3D" id="3.90.550.10">
    <property type="entry name" value="Spore Coat Polysaccharide Biosynthesis Protein SpsA, Chain A"/>
    <property type="match status" value="1"/>
</dbReference>
<sequence>MTVDSKLLSVIIPAYNAAAYIGECIASILKQPECMENVNVIIVIDGATDNTLKVATTAIRGHTNIVRIITQKNAGPSTARNNGLDFVTTDYVTFLDADDIWLPDYLSTVLPLISECPDLIEYDAIITNREGHALGPLKIASAATGTTTTANPDDFAAIFQCYAWARVYRTSTVRSHPFPEGARFEDTATTPWHHWNSRKTISIGRALVGYRQHPTSILATPRPKDIEEIATAIVKAVAMYKQTRALYWQNISYRIFHFACQRITTQRIRNWPSGLRITKAAIADVSSPPGPLRWLQRQATPLYVTLLYFKRKLTVTRLF</sequence>
<dbReference type="PANTHER" id="PTHR43685">
    <property type="entry name" value="GLYCOSYLTRANSFERASE"/>
    <property type="match status" value="1"/>
</dbReference>
<name>A0ABV3QBS9_9GAMM</name>
<dbReference type="CDD" id="cd00761">
    <property type="entry name" value="Glyco_tranf_GTA_type"/>
    <property type="match status" value="1"/>
</dbReference>
<reference evidence="2 3" key="1">
    <citation type="submission" date="2024-06" db="EMBL/GenBank/DDBJ databases">
        <authorList>
            <person name="Woo H."/>
        </authorList>
    </citation>
    <scope>NUCLEOTIDE SEQUENCE [LARGE SCALE GENOMIC DNA]</scope>
    <source>
        <strain evidence="2 3">Si-c</strain>
    </source>
</reference>
<dbReference type="InterPro" id="IPR001173">
    <property type="entry name" value="Glyco_trans_2-like"/>
</dbReference>
<dbReference type="RefSeq" id="WP_367853223.1">
    <property type="nucleotide sequence ID" value="NZ_JBFOHK010000001.1"/>
</dbReference>
<keyword evidence="3" id="KW-1185">Reference proteome</keyword>
<organism evidence="2 3">
    <name type="scientific">Rhodanobacter lycopersici</name>
    <dbReference type="NCBI Taxonomy" id="3162487"/>
    <lineage>
        <taxon>Bacteria</taxon>
        <taxon>Pseudomonadati</taxon>
        <taxon>Pseudomonadota</taxon>
        <taxon>Gammaproteobacteria</taxon>
        <taxon>Lysobacterales</taxon>
        <taxon>Rhodanobacteraceae</taxon>
        <taxon>Rhodanobacter</taxon>
    </lineage>
</organism>
<dbReference type="EMBL" id="JBFOHK010000001">
    <property type="protein sequence ID" value="MEW9571162.1"/>
    <property type="molecule type" value="Genomic_DNA"/>
</dbReference>
<gene>
    <name evidence="2" type="ORF">ABQJ54_05315</name>
</gene>
<dbReference type="PANTHER" id="PTHR43685:SF2">
    <property type="entry name" value="GLYCOSYLTRANSFERASE 2-LIKE DOMAIN-CONTAINING PROTEIN"/>
    <property type="match status" value="1"/>
</dbReference>
<feature type="domain" description="Glycosyltransferase 2-like" evidence="1">
    <location>
        <begin position="9"/>
        <end position="127"/>
    </location>
</feature>
<protein>
    <submittedName>
        <fullName evidence="2">Glycosyltransferase family 2 protein</fullName>
    </submittedName>
</protein>
<evidence type="ECO:0000313" key="3">
    <source>
        <dbReference type="Proteomes" id="UP001556220"/>
    </source>
</evidence>
<evidence type="ECO:0000313" key="2">
    <source>
        <dbReference type="EMBL" id="MEW9571162.1"/>
    </source>
</evidence>
<proteinExistence type="predicted"/>
<evidence type="ECO:0000259" key="1">
    <source>
        <dbReference type="Pfam" id="PF00535"/>
    </source>
</evidence>